<dbReference type="EMBL" id="CAJGYO010000019">
    <property type="protein sequence ID" value="CAD6338173.1"/>
    <property type="molecule type" value="Genomic_DNA"/>
</dbReference>
<feature type="region of interest" description="Disordered" evidence="1">
    <location>
        <begin position="98"/>
        <end position="131"/>
    </location>
</feature>
<keyword evidence="3" id="KW-1185">Reference proteome</keyword>
<dbReference type="OrthoDB" id="1920576at2759"/>
<sequence length="1060" mass="117810">MALIPWLCPYSFGVLYSHQGHLIQRPVAVCPENSDTSSTILPLGHNSDWKQAPFLSDTQEVNKVISLSSGALGTECLELLSAQPRILGCLGQPYERNMHDQVDSSKPVSNGNTHGGSTLRQSRQRKNVCNSSTAVPPCHVVAKYSRPVATTLSLRSDSDTLHNDDKLSKRSSRKRGKQCKRTIRKRLNLASETTFEESTYGASPVEVVPTNLLVDKLSETIPSASSLVKNDGQCNKDYVECGIMLNLATLGTDEMDGSGCAESNIYQKLTCAYVYNPSYATTDSIFSRWNNDNSVNYSVDVEATIKDENGHDHSKPGASPGLSNMRTECQLIGSHLSASHAEDTNDPLGIRSYSKDVTDSCSHTERVQCSSQACSSKASLQFSSGRRNIKSSKTPSYIDLTASNRVRGSNRHKNNGKDSSAVWQKVERNDKMISKAGHLSNSPIHDKGAHEYGKKGAQEDPTRIRAKHNQNRKVCKQESSNGTVELEPTKEEDALNSCHTFSGPFYKKQAPFLRQQRSSSSKQGSQSLKNYYAPRHGIPKAPKDYLQQEELPMLMLVHAKNTSDRSTSYSSSADKVCLTGVGSNYPTEGNEVHNLGVSTSWSSKNLCTDPCAAETKEARCVKLLTENNSQECCKWYSAAGHLSQKWIPVGKKETCNGIYLDVSGNGEDSNLRSERTYKLNSSEHVDLKFQADNATETDYSKMKDAISYVYAAQQRVEDIQLRIGRPIADFEQFVYSASPVVHCSPCPAGCKSYLQECVKDGLCLHQTPDITLRTVWQWYEEPSCYGLDVKAQDLRRSKGLWNSHCQFTTYFVPYLSSVQLFSQSKRTSGGSIDKESIHRDVTCETSPDLNLPPIFAKLFPKQYNPVNKSSTLRTEDDQQSADGELIFEFFESEQPYSRQQLFDKVNELIAGVKPSKCQISGDPKNLEVSLHDLHPASWYCVAWYPIFRIPDGKFQAAFLTYHSLGHWIHQSSSADGAAVLPVIGLQSYNAKAEWWFEMSKSDSDGPQSAESQSSEASQILKERLRTLNESAAVMSRTSVLKNGQMSRNMHPDFEFFLSRS</sequence>
<feature type="compositionally biased region" description="Basic residues" evidence="1">
    <location>
        <begin position="169"/>
        <end position="178"/>
    </location>
</feature>
<accession>A0A811SA24</accession>
<organism evidence="2 3">
    <name type="scientific">Miscanthus lutarioriparius</name>
    <dbReference type="NCBI Taxonomy" id="422564"/>
    <lineage>
        <taxon>Eukaryota</taxon>
        <taxon>Viridiplantae</taxon>
        <taxon>Streptophyta</taxon>
        <taxon>Embryophyta</taxon>
        <taxon>Tracheophyta</taxon>
        <taxon>Spermatophyta</taxon>
        <taxon>Magnoliopsida</taxon>
        <taxon>Liliopsida</taxon>
        <taxon>Poales</taxon>
        <taxon>Poaceae</taxon>
        <taxon>PACMAD clade</taxon>
        <taxon>Panicoideae</taxon>
        <taxon>Andropogonodae</taxon>
        <taxon>Andropogoneae</taxon>
        <taxon>Saccharinae</taxon>
        <taxon>Miscanthus</taxon>
    </lineage>
</organism>
<name>A0A811SA24_9POAL</name>
<evidence type="ECO:0000313" key="2">
    <source>
        <dbReference type="EMBL" id="CAD6338173.1"/>
    </source>
</evidence>
<feature type="region of interest" description="Disordered" evidence="1">
    <location>
        <begin position="436"/>
        <end position="490"/>
    </location>
</feature>
<feature type="compositionally biased region" description="Polar residues" evidence="1">
    <location>
        <begin position="104"/>
        <end position="131"/>
    </location>
</feature>
<feature type="region of interest" description="Disordered" evidence="1">
    <location>
        <begin position="512"/>
        <end position="536"/>
    </location>
</feature>
<gene>
    <name evidence="2" type="ORF">NCGR_LOCUS62271</name>
</gene>
<dbReference type="Proteomes" id="UP000604825">
    <property type="component" value="Unassembled WGS sequence"/>
</dbReference>
<feature type="region of interest" description="Disordered" evidence="1">
    <location>
        <begin position="155"/>
        <end position="178"/>
    </location>
</feature>
<reference evidence="2" key="1">
    <citation type="submission" date="2020-10" db="EMBL/GenBank/DDBJ databases">
        <authorList>
            <person name="Han B."/>
            <person name="Lu T."/>
            <person name="Zhao Q."/>
            <person name="Huang X."/>
            <person name="Zhao Y."/>
        </authorList>
    </citation>
    <scope>NUCLEOTIDE SEQUENCE</scope>
</reference>
<dbReference type="InterPro" id="IPR008507">
    <property type="entry name" value="DUF789"/>
</dbReference>
<dbReference type="PANTHER" id="PTHR32010:SF18">
    <property type="entry name" value="DUF789 FAMILY PROTEIN"/>
    <property type="match status" value="1"/>
</dbReference>
<dbReference type="AlphaFoldDB" id="A0A811SA24"/>
<dbReference type="PANTHER" id="PTHR32010">
    <property type="entry name" value="PHOTOSYSTEM II STABILITY/ASSEMBLY FACTOR HCF136, CHLOROPLASTIC"/>
    <property type="match status" value="1"/>
</dbReference>
<evidence type="ECO:0000313" key="3">
    <source>
        <dbReference type="Proteomes" id="UP000604825"/>
    </source>
</evidence>
<feature type="compositionally biased region" description="Basic and acidic residues" evidence="1">
    <location>
        <begin position="156"/>
        <end position="168"/>
    </location>
</feature>
<feature type="compositionally biased region" description="Low complexity" evidence="1">
    <location>
        <begin position="513"/>
        <end position="529"/>
    </location>
</feature>
<protein>
    <submittedName>
        <fullName evidence="2">Uncharacterized protein</fullName>
    </submittedName>
</protein>
<dbReference type="Pfam" id="PF05623">
    <property type="entry name" value="DUF789"/>
    <property type="match status" value="1"/>
</dbReference>
<proteinExistence type="predicted"/>
<comment type="caution">
    <text evidence="2">The sequence shown here is derived from an EMBL/GenBank/DDBJ whole genome shotgun (WGS) entry which is preliminary data.</text>
</comment>
<feature type="compositionally biased region" description="Basic residues" evidence="1">
    <location>
        <begin position="464"/>
        <end position="474"/>
    </location>
</feature>
<feature type="compositionally biased region" description="Basic and acidic residues" evidence="1">
    <location>
        <begin position="444"/>
        <end position="463"/>
    </location>
</feature>
<evidence type="ECO:0000256" key="1">
    <source>
        <dbReference type="SAM" id="MobiDB-lite"/>
    </source>
</evidence>